<dbReference type="GO" id="GO:0016829">
    <property type="term" value="F:lyase activity"/>
    <property type="evidence" value="ECO:0007669"/>
    <property type="project" value="UniProtKB-KW"/>
</dbReference>
<dbReference type="Gene3D" id="3.40.50.880">
    <property type="match status" value="1"/>
</dbReference>
<evidence type="ECO:0000313" key="11">
    <source>
        <dbReference type="EMBL" id="SUZ83068.1"/>
    </source>
</evidence>
<keyword evidence="6" id="KW-0368">Histidine biosynthesis</keyword>
<accession>A0A381QWU8</accession>
<dbReference type="GO" id="GO:0000105">
    <property type="term" value="P:L-histidine biosynthetic process"/>
    <property type="evidence" value="ECO:0007669"/>
    <property type="project" value="UniProtKB-UniPathway"/>
</dbReference>
<evidence type="ECO:0000256" key="5">
    <source>
        <dbReference type="ARBA" id="ARBA00022962"/>
    </source>
</evidence>
<comment type="pathway">
    <text evidence="1">Amino-acid biosynthesis; L-histidine biosynthesis; L-histidine from 5-phospho-alpha-D-ribose 1-diphosphate: step 5/9.</text>
</comment>
<evidence type="ECO:0000256" key="7">
    <source>
        <dbReference type="ARBA" id="ARBA00023239"/>
    </source>
</evidence>
<dbReference type="GO" id="GO:0004359">
    <property type="term" value="F:glutaminase activity"/>
    <property type="evidence" value="ECO:0007669"/>
    <property type="project" value="UniProtKB-EC"/>
</dbReference>
<sequence length="200" mass="22381">MNVIIDYKVGNLHNLKNALDFSGVENQLVSHADELKEADRILLPGVGAFGPAMEHLRNSGMLEALQEKVQAGTPLLGICVGAQLLMDESEEDGSRVGLGWIPGKVKRFQHELKIPQIGWNQVSQQRKDPLFQDVLDEMHFYFVHSYHLRPENSGHVLGLSNYGYDFAAVVCKDNLWGVQFHPEKSQNAGLQLLKNFCTLT</sequence>
<dbReference type="PANTHER" id="PTHR42701:SF1">
    <property type="entry name" value="IMIDAZOLE GLYCEROL PHOSPHATE SYNTHASE SUBUNIT HISH"/>
    <property type="match status" value="1"/>
</dbReference>
<dbReference type="SUPFAM" id="SSF52317">
    <property type="entry name" value="Class I glutamine amidotransferase-like"/>
    <property type="match status" value="1"/>
</dbReference>
<dbReference type="CDD" id="cd01748">
    <property type="entry name" value="GATase1_IGP_Synthase"/>
    <property type="match status" value="1"/>
</dbReference>
<evidence type="ECO:0000256" key="8">
    <source>
        <dbReference type="ARBA" id="ARBA00047838"/>
    </source>
</evidence>
<evidence type="ECO:0000256" key="2">
    <source>
        <dbReference type="ARBA" id="ARBA00011152"/>
    </source>
</evidence>
<feature type="domain" description="Glutamine amidotransferase" evidence="10">
    <location>
        <begin position="3"/>
        <end position="197"/>
    </location>
</feature>
<keyword evidence="4" id="KW-0378">Hydrolase</keyword>
<dbReference type="AlphaFoldDB" id="A0A381QWU8"/>
<dbReference type="HAMAP" id="MF_00278">
    <property type="entry name" value="HisH"/>
    <property type="match status" value="1"/>
</dbReference>
<comment type="catalytic activity">
    <reaction evidence="8">
        <text>5-[(5-phospho-1-deoxy-D-ribulos-1-ylimino)methylamino]-1-(5-phospho-beta-D-ribosyl)imidazole-4-carboxamide + L-glutamine = D-erythro-1-(imidazol-4-yl)glycerol 3-phosphate + 5-amino-1-(5-phospho-beta-D-ribosyl)imidazole-4-carboxamide + L-glutamate + H(+)</text>
        <dbReference type="Rhea" id="RHEA:24793"/>
        <dbReference type="ChEBI" id="CHEBI:15378"/>
        <dbReference type="ChEBI" id="CHEBI:29985"/>
        <dbReference type="ChEBI" id="CHEBI:58278"/>
        <dbReference type="ChEBI" id="CHEBI:58359"/>
        <dbReference type="ChEBI" id="CHEBI:58475"/>
        <dbReference type="ChEBI" id="CHEBI:58525"/>
        <dbReference type="EC" id="4.3.2.10"/>
    </reaction>
</comment>
<comment type="catalytic activity">
    <reaction evidence="9">
        <text>L-glutamine + H2O = L-glutamate + NH4(+)</text>
        <dbReference type="Rhea" id="RHEA:15889"/>
        <dbReference type="ChEBI" id="CHEBI:15377"/>
        <dbReference type="ChEBI" id="CHEBI:28938"/>
        <dbReference type="ChEBI" id="CHEBI:29985"/>
        <dbReference type="ChEBI" id="CHEBI:58359"/>
        <dbReference type="EC" id="3.5.1.2"/>
    </reaction>
</comment>
<evidence type="ECO:0000259" key="10">
    <source>
        <dbReference type="Pfam" id="PF00117"/>
    </source>
</evidence>
<dbReference type="InterPro" id="IPR010139">
    <property type="entry name" value="Imidazole-glycPsynth_HisH"/>
</dbReference>
<proteinExistence type="inferred from homology"/>
<keyword evidence="5" id="KW-0315">Glutamine amidotransferase</keyword>
<dbReference type="GO" id="GO:0000107">
    <property type="term" value="F:imidazoleglycerol-phosphate synthase activity"/>
    <property type="evidence" value="ECO:0007669"/>
    <property type="project" value="TreeGrafter"/>
</dbReference>
<dbReference type="EMBL" id="UINC01001534">
    <property type="protein sequence ID" value="SUZ83068.1"/>
    <property type="molecule type" value="Genomic_DNA"/>
</dbReference>
<comment type="subunit">
    <text evidence="2">Heterodimer of HisH and HisF.</text>
</comment>
<protein>
    <recommendedName>
        <fullName evidence="10">Glutamine amidotransferase domain-containing protein</fullName>
    </recommendedName>
</protein>
<dbReference type="PANTHER" id="PTHR42701">
    <property type="entry name" value="IMIDAZOLE GLYCEROL PHOSPHATE SYNTHASE SUBUNIT HISH"/>
    <property type="match status" value="1"/>
</dbReference>
<keyword evidence="3" id="KW-0028">Amino-acid biosynthesis</keyword>
<evidence type="ECO:0000256" key="3">
    <source>
        <dbReference type="ARBA" id="ARBA00022605"/>
    </source>
</evidence>
<gene>
    <name evidence="11" type="ORF">METZ01_LOCUS35922</name>
</gene>
<evidence type="ECO:0000256" key="4">
    <source>
        <dbReference type="ARBA" id="ARBA00022801"/>
    </source>
</evidence>
<reference evidence="11" key="1">
    <citation type="submission" date="2018-05" db="EMBL/GenBank/DDBJ databases">
        <authorList>
            <person name="Lanie J.A."/>
            <person name="Ng W.-L."/>
            <person name="Kazmierczak K.M."/>
            <person name="Andrzejewski T.M."/>
            <person name="Davidsen T.M."/>
            <person name="Wayne K.J."/>
            <person name="Tettelin H."/>
            <person name="Glass J.I."/>
            <person name="Rusch D."/>
            <person name="Podicherti R."/>
            <person name="Tsui H.-C.T."/>
            <person name="Winkler M.E."/>
        </authorList>
    </citation>
    <scope>NUCLEOTIDE SEQUENCE</scope>
</reference>
<keyword evidence="7" id="KW-0456">Lyase</keyword>
<dbReference type="PROSITE" id="PS51274">
    <property type="entry name" value="GATASE_COBBQ"/>
    <property type="match status" value="1"/>
</dbReference>
<dbReference type="InterPro" id="IPR017926">
    <property type="entry name" value="GATASE"/>
</dbReference>
<dbReference type="UniPathway" id="UPA00031">
    <property type="reaction ID" value="UER00010"/>
</dbReference>
<evidence type="ECO:0000256" key="9">
    <source>
        <dbReference type="ARBA" id="ARBA00049534"/>
    </source>
</evidence>
<dbReference type="PIRSF" id="PIRSF000495">
    <property type="entry name" value="Amidotransf_hisH"/>
    <property type="match status" value="1"/>
</dbReference>
<dbReference type="NCBIfam" id="TIGR01855">
    <property type="entry name" value="IMP_synth_hisH"/>
    <property type="match status" value="1"/>
</dbReference>
<evidence type="ECO:0000256" key="6">
    <source>
        <dbReference type="ARBA" id="ARBA00023102"/>
    </source>
</evidence>
<dbReference type="InterPro" id="IPR029062">
    <property type="entry name" value="Class_I_gatase-like"/>
</dbReference>
<dbReference type="Pfam" id="PF00117">
    <property type="entry name" value="GATase"/>
    <property type="match status" value="1"/>
</dbReference>
<dbReference type="PROSITE" id="PS51273">
    <property type="entry name" value="GATASE_TYPE_1"/>
    <property type="match status" value="1"/>
</dbReference>
<evidence type="ECO:0000256" key="1">
    <source>
        <dbReference type="ARBA" id="ARBA00005091"/>
    </source>
</evidence>
<organism evidence="11">
    <name type="scientific">marine metagenome</name>
    <dbReference type="NCBI Taxonomy" id="408172"/>
    <lineage>
        <taxon>unclassified sequences</taxon>
        <taxon>metagenomes</taxon>
        <taxon>ecological metagenomes</taxon>
    </lineage>
</organism>
<name>A0A381QWU8_9ZZZZ</name>